<proteinExistence type="predicted"/>
<feature type="region of interest" description="Disordered" evidence="1">
    <location>
        <begin position="1"/>
        <end position="31"/>
    </location>
</feature>
<dbReference type="PANTHER" id="PTHR31789">
    <property type="entry name" value="OS05G0482600 PROTEIN"/>
    <property type="match status" value="1"/>
</dbReference>
<evidence type="ECO:0000313" key="2">
    <source>
        <dbReference type="EMBL" id="WZN64732.1"/>
    </source>
</evidence>
<protein>
    <submittedName>
        <fullName evidence="2">Uncharacterized protein</fullName>
    </submittedName>
</protein>
<evidence type="ECO:0000313" key="3">
    <source>
        <dbReference type="Proteomes" id="UP001472866"/>
    </source>
</evidence>
<dbReference type="PANTHER" id="PTHR31789:SF1">
    <property type="entry name" value="OS05G0482600 PROTEIN"/>
    <property type="match status" value="1"/>
</dbReference>
<dbReference type="Pfam" id="PF25463">
    <property type="entry name" value="DUF7899"/>
    <property type="match status" value="1"/>
</dbReference>
<gene>
    <name evidence="2" type="ORF">HKI87_10g62890</name>
</gene>
<reference evidence="2 3" key="1">
    <citation type="submission" date="2024-03" db="EMBL/GenBank/DDBJ databases">
        <title>Complete genome sequence of the green alga Chloropicon roscoffensis RCC1871.</title>
        <authorList>
            <person name="Lemieux C."/>
            <person name="Pombert J.-F."/>
            <person name="Otis C."/>
            <person name="Turmel M."/>
        </authorList>
    </citation>
    <scope>NUCLEOTIDE SEQUENCE [LARGE SCALE GENOMIC DNA]</scope>
    <source>
        <strain evidence="2 3">RCC1871</strain>
    </source>
</reference>
<evidence type="ECO:0000256" key="1">
    <source>
        <dbReference type="SAM" id="MobiDB-lite"/>
    </source>
</evidence>
<dbReference type="InterPro" id="IPR015943">
    <property type="entry name" value="WD40/YVTN_repeat-like_dom_sf"/>
</dbReference>
<keyword evidence="3" id="KW-1185">Reference proteome</keyword>
<name>A0AAX4PEC6_9CHLO</name>
<dbReference type="Gene3D" id="2.130.10.10">
    <property type="entry name" value="YVTN repeat-like/Quinoprotein amine dehydrogenase"/>
    <property type="match status" value="1"/>
</dbReference>
<dbReference type="EMBL" id="CP151510">
    <property type="protein sequence ID" value="WZN64732.1"/>
    <property type="molecule type" value="Genomic_DNA"/>
</dbReference>
<sequence>MFASPGGAGTSSETPRASSSIGSPNIMTRRVTPLRSCKRRRHSLSQEGVSDCEHDHQGEGLRLHFEKRKKQKKWLCERERALCANSLHKILRRELSNAGNRGFVKRASSEKFKRMRVQQMFNTYDARENRRWKLSFLRKRSRVVEIVGAKGMIFALAHSGVCAAFCRETNKRLCYLNTQDDEVVRSLFYNKNNETLITVSVYATDNYSSLKCRSTPLEFIRRGKPQEGGMALFEEESLQWPGFVEFDDVNGKVLTYNAHKHVYKVFDLKNYELLYDISDAAVSELKVSPGILLLIHDYEGKDHVPLKILSVEDGNVLKEFKHDLLPGRTVDFVEQFDEKLLVKQEKENLRIADVCTGTCIEVANTQFMNPNAFIFLYENHLFLTFRDSQVQVWNFKGELVTSFEDHLLWHPNCNTNNIFITQEQDLIVSYCKPNAEGSEKSAASINVSSILTGKCQAKLGQGQGDEEEEMDASLVLRSPGGNRVSGDAALGDVTALFYNEERNEIYTGNASGRVYVWAN</sequence>
<dbReference type="InterPro" id="IPR057221">
    <property type="entry name" value="DUF7899"/>
</dbReference>
<dbReference type="AlphaFoldDB" id="A0AAX4PEC6"/>
<dbReference type="SUPFAM" id="SSF69322">
    <property type="entry name" value="Tricorn protease domain 2"/>
    <property type="match status" value="1"/>
</dbReference>
<accession>A0AAX4PEC6</accession>
<dbReference type="Proteomes" id="UP001472866">
    <property type="component" value="Chromosome 10"/>
</dbReference>
<organism evidence="2 3">
    <name type="scientific">Chloropicon roscoffensis</name>
    <dbReference type="NCBI Taxonomy" id="1461544"/>
    <lineage>
        <taxon>Eukaryota</taxon>
        <taxon>Viridiplantae</taxon>
        <taxon>Chlorophyta</taxon>
        <taxon>Chloropicophyceae</taxon>
        <taxon>Chloropicales</taxon>
        <taxon>Chloropicaceae</taxon>
        <taxon>Chloropicon</taxon>
    </lineage>
</organism>
<feature type="compositionally biased region" description="Polar residues" evidence="1">
    <location>
        <begin position="10"/>
        <end position="26"/>
    </location>
</feature>